<evidence type="ECO:0000256" key="2">
    <source>
        <dbReference type="ARBA" id="ARBA00023125"/>
    </source>
</evidence>
<dbReference type="GO" id="GO:0003677">
    <property type="term" value="F:DNA binding"/>
    <property type="evidence" value="ECO:0007669"/>
    <property type="project" value="UniProtKB-UniRule"/>
</dbReference>
<gene>
    <name evidence="6" type="ORF">DO021_02820</name>
    <name evidence="5" type="ORF">EYB58_04295</name>
</gene>
<dbReference type="EMBL" id="CP036313">
    <property type="protein sequence ID" value="QBH15512.1"/>
    <property type="molecule type" value="Genomic_DNA"/>
</dbReference>
<reference evidence="6 7" key="1">
    <citation type="submission" date="2018-06" db="EMBL/GenBank/DDBJ databases">
        <title>Complete Genome Sequence of Desulfobacter hydrogenophilus (DSM3380).</title>
        <authorList>
            <person name="Marietou A."/>
            <person name="Schreiber L."/>
            <person name="Marshall I."/>
            <person name="Jorgensen B."/>
        </authorList>
    </citation>
    <scope>NUCLEOTIDE SEQUENCE [LARGE SCALE GENOMIC DNA]</scope>
    <source>
        <strain evidence="6 7">DSM 3380</strain>
    </source>
</reference>
<evidence type="ECO:0000256" key="1">
    <source>
        <dbReference type="ARBA" id="ARBA00022908"/>
    </source>
</evidence>
<organism evidence="6 7">
    <name type="scientific">Desulfobacter hydrogenophilus</name>
    <dbReference type="NCBI Taxonomy" id="2291"/>
    <lineage>
        <taxon>Bacteria</taxon>
        <taxon>Pseudomonadati</taxon>
        <taxon>Thermodesulfobacteriota</taxon>
        <taxon>Desulfobacteria</taxon>
        <taxon>Desulfobacterales</taxon>
        <taxon>Desulfobacteraceae</taxon>
        <taxon>Desulfobacter</taxon>
    </lineage>
</organism>
<protein>
    <recommendedName>
        <fullName evidence="4">Core-binding (CB) domain-containing protein</fullName>
    </recommendedName>
</protein>
<feature type="domain" description="Core-binding (CB)" evidence="4">
    <location>
        <begin position="1"/>
        <end position="62"/>
    </location>
</feature>
<evidence type="ECO:0000313" key="7">
    <source>
        <dbReference type="Proteomes" id="UP000248798"/>
    </source>
</evidence>
<dbReference type="PROSITE" id="PS51900">
    <property type="entry name" value="CB"/>
    <property type="match status" value="1"/>
</dbReference>
<proteinExistence type="predicted"/>
<dbReference type="Gene3D" id="1.10.150.130">
    <property type="match status" value="1"/>
</dbReference>
<dbReference type="AlphaFoldDB" id="A0A328FFR5"/>
<dbReference type="Proteomes" id="UP000248798">
    <property type="component" value="Unassembled WGS sequence"/>
</dbReference>
<dbReference type="OrthoDB" id="5418315at2"/>
<keyword evidence="8" id="KW-1185">Reference proteome</keyword>
<name>A0A328FFR5_9BACT</name>
<dbReference type="GO" id="GO:0015074">
    <property type="term" value="P:DNA integration"/>
    <property type="evidence" value="ECO:0007669"/>
    <property type="project" value="UniProtKB-KW"/>
</dbReference>
<keyword evidence="2 3" id="KW-0238">DNA-binding</keyword>
<evidence type="ECO:0000313" key="8">
    <source>
        <dbReference type="Proteomes" id="UP000293902"/>
    </source>
</evidence>
<accession>A0A328FFR5</accession>
<dbReference type="InterPro" id="IPR010998">
    <property type="entry name" value="Integrase_recombinase_N"/>
</dbReference>
<dbReference type="Proteomes" id="UP000293902">
    <property type="component" value="Chromosome"/>
</dbReference>
<sequence length="62" mass="7408">MKGEYHENIKCNRHFSWLSKNEFKKNTIKNYQLFLTGFKKDYGNSEISKITSEDIMGFLAKR</sequence>
<dbReference type="InterPro" id="IPR044068">
    <property type="entry name" value="CB"/>
</dbReference>
<evidence type="ECO:0000313" key="6">
    <source>
        <dbReference type="EMBL" id="RAM03464.1"/>
    </source>
</evidence>
<evidence type="ECO:0000256" key="3">
    <source>
        <dbReference type="PROSITE-ProRule" id="PRU01248"/>
    </source>
</evidence>
<dbReference type="EMBL" id="QLNI01000004">
    <property type="protein sequence ID" value="RAM03464.1"/>
    <property type="molecule type" value="Genomic_DNA"/>
</dbReference>
<evidence type="ECO:0000313" key="5">
    <source>
        <dbReference type="EMBL" id="QBH15512.1"/>
    </source>
</evidence>
<reference evidence="5 8" key="2">
    <citation type="submission" date="2019-02" db="EMBL/GenBank/DDBJ databases">
        <title>Complete genome sequence of Desulfobacter hydrogenophilus AcRS1.</title>
        <authorList>
            <person name="Marietou A."/>
            <person name="Lund M.B."/>
            <person name="Marshall I.P.G."/>
            <person name="Schreiber L."/>
            <person name="Jorgensen B."/>
        </authorList>
    </citation>
    <scope>NUCLEOTIDE SEQUENCE [LARGE SCALE GENOMIC DNA]</scope>
    <source>
        <strain evidence="5 8">AcRS1</strain>
    </source>
</reference>
<keyword evidence="1" id="KW-0229">DNA integration</keyword>
<evidence type="ECO:0000259" key="4">
    <source>
        <dbReference type="PROSITE" id="PS51900"/>
    </source>
</evidence>